<feature type="compositionally biased region" description="Acidic residues" evidence="1">
    <location>
        <begin position="12"/>
        <end position="26"/>
    </location>
</feature>
<organism evidence="2 3">
    <name type="scientific">Carnegiea gigantea</name>
    <dbReference type="NCBI Taxonomy" id="171969"/>
    <lineage>
        <taxon>Eukaryota</taxon>
        <taxon>Viridiplantae</taxon>
        <taxon>Streptophyta</taxon>
        <taxon>Embryophyta</taxon>
        <taxon>Tracheophyta</taxon>
        <taxon>Spermatophyta</taxon>
        <taxon>Magnoliopsida</taxon>
        <taxon>eudicotyledons</taxon>
        <taxon>Gunneridae</taxon>
        <taxon>Pentapetalae</taxon>
        <taxon>Caryophyllales</taxon>
        <taxon>Cactineae</taxon>
        <taxon>Cactaceae</taxon>
        <taxon>Cactoideae</taxon>
        <taxon>Echinocereeae</taxon>
        <taxon>Carnegiea</taxon>
    </lineage>
</organism>
<reference evidence="2" key="1">
    <citation type="submission" date="2022-04" db="EMBL/GenBank/DDBJ databases">
        <title>Carnegiea gigantea Genome sequencing and assembly v2.</title>
        <authorList>
            <person name="Copetti D."/>
            <person name="Sanderson M.J."/>
            <person name="Burquez A."/>
            <person name="Wojciechowski M.F."/>
        </authorList>
    </citation>
    <scope>NUCLEOTIDE SEQUENCE</scope>
    <source>
        <strain evidence="2">SGP5-SGP5p</strain>
        <tissue evidence="2">Aerial part</tissue>
    </source>
</reference>
<proteinExistence type="predicted"/>
<accession>A0A9Q1JER8</accession>
<name>A0A9Q1JER8_9CARY</name>
<dbReference type="AlphaFoldDB" id="A0A9Q1JER8"/>
<dbReference type="EMBL" id="JAKOGI010003261">
    <property type="protein sequence ID" value="KAJ8420647.1"/>
    <property type="molecule type" value="Genomic_DNA"/>
</dbReference>
<protein>
    <submittedName>
        <fullName evidence="2">Uncharacterized protein</fullName>
    </submittedName>
</protein>
<feature type="region of interest" description="Disordered" evidence="1">
    <location>
        <begin position="1"/>
        <end position="29"/>
    </location>
</feature>
<sequence>MSEGSSGTEYEPYNEDEEVSDSELSLESECRVDEGSNVCIEGDEGMCTFREGEGPSRGQYRSRGRRFTVAMKDKYKVKAPRQSSQLQRRVAVVEESDVVLQSRCIIKKLVGLNARMTAMQKKVIKATTMWPFLEYPDIGRIVQLDGDKVSTDVGEMVCDRMVEWERYEMVRRLLGRSGKKTKFFHNYVSTIKALCEENNGDD</sequence>
<evidence type="ECO:0000256" key="1">
    <source>
        <dbReference type="SAM" id="MobiDB-lite"/>
    </source>
</evidence>
<gene>
    <name evidence="2" type="ORF">Cgig2_027320</name>
</gene>
<comment type="caution">
    <text evidence="2">The sequence shown here is derived from an EMBL/GenBank/DDBJ whole genome shotgun (WGS) entry which is preliminary data.</text>
</comment>
<dbReference type="Proteomes" id="UP001153076">
    <property type="component" value="Unassembled WGS sequence"/>
</dbReference>
<keyword evidence="3" id="KW-1185">Reference proteome</keyword>
<evidence type="ECO:0000313" key="2">
    <source>
        <dbReference type="EMBL" id="KAJ8420647.1"/>
    </source>
</evidence>
<evidence type="ECO:0000313" key="3">
    <source>
        <dbReference type="Proteomes" id="UP001153076"/>
    </source>
</evidence>